<gene>
    <name evidence="1" type="ORF">L1987_35598</name>
</gene>
<evidence type="ECO:0000313" key="1">
    <source>
        <dbReference type="EMBL" id="KAI3792986.1"/>
    </source>
</evidence>
<organism evidence="1 2">
    <name type="scientific">Smallanthus sonchifolius</name>
    <dbReference type="NCBI Taxonomy" id="185202"/>
    <lineage>
        <taxon>Eukaryota</taxon>
        <taxon>Viridiplantae</taxon>
        <taxon>Streptophyta</taxon>
        <taxon>Embryophyta</taxon>
        <taxon>Tracheophyta</taxon>
        <taxon>Spermatophyta</taxon>
        <taxon>Magnoliopsida</taxon>
        <taxon>eudicotyledons</taxon>
        <taxon>Gunneridae</taxon>
        <taxon>Pentapetalae</taxon>
        <taxon>asterids</taxon>
        <taxon>campanulids</taxon>
        <taxon>Asterales</taxon>
        <taxon>Asteraceae</taxon>
        <taxon>Asteroideae</taxon>
        <taxon>Heliantheae alliance</taxon>
        <taxon>Millerieae</taxon>
        <taxon>Smallanthus</taxon>
    </lineage>
</organism>
<sequence>MLRPIKYTHHKNVTTMLAVNHLTAPMSSNRQMHKIVKISMTDPDATDSSSDEKDELFGRRRVKKYVNEVNIQTAVGGRGKAGEDRLQVKQKAMKMGVVPAAGVRKFRGVRQRP</sequence>
<name>A0ACB9HCJ8_9ASTR</name>
<dbReference type="EMBL" id="CM042029">
    <property type="protein sequence ID" value="KAI3792986.1"/>
    <property type="molecule type" value="Genomic_DNA"/>
</dbReference>
<accession>A0ACB9HCJ8</accession>
<reference evidence="1 2" key="2">
    <citation type="journal article" date="2022" name="Mol. Ecol. Resour.">
        <title>The genomes of chicory, endive, great burdock and yacon provide insights into Asteraceae paleo-polyploidization history and plant inulin production.</title>
        <authorList>
            <person name="Fan W."/>
            <person name="Wang S."/>
            <person name="Wang H."/>
            <person name="Wang A."/>
            <person name="Jiang F."/>
            <person name="Liu H."/>
            <person name="Zhao H."/>
            <person name="Xu D."/>
            <person name="Zhang Y."/>
        </authorList>
    </citation>
    <scope>NUCLEOTIDE SEQUENCE [LARGE SCALE GENOMIC DNA]</scope>
    <source>
        <strain evidence="2">cv. Yunnan</strain>
        <tissue evidence="1">Leaves</tissue>
    </source>
</reference>
<protein>
    <submittedName>
        <fullName evidence="1">Uncharacterized protein</fullName>
    </submittedName>
</protein>
<reference evidence="2" key="1">
    <citation type="journal article" date="2022" name="Mol. Ecol. Resour.">
        <title>The genomes of chicory, endive, great burdock and yacon provide insights into Asteraceae palaeo-polyploidization history and plant inulin production.</title>
        <authorList>
            <person name="Fan W."/>
            <person name="Wang S."/>
            <person name="Wang H."/>
            <person name="Wang A."/>
            <person name="Jiang F."/>
            <person name="Liu H."/>
            <person name="Zhao H."/>
            <person name="Xu D."/>
            <person name="Zhang Y."/>
        </authorList>
    </citation>
    <scope>NUCLEOTIDE SEQUENCE [LARGE SCALE GENOMIC DNA]</scope>
    <source>
        <strain evidence="2">cv. Yunnan</strain>
    </source>
</reference>
<proteinExistence type="predicted"/>
<dbReference type="Proteomes" id="UP001056120">
    <property type="component" value="Linkage Group LG12"/>
</dbReference>
<comment type="caution">
    <text evidence="1">The sequence shown here is derived from an EMBL/GenBank/DDBJ whole genome shotgun (WGS) entry which is preliminary data.</text>
</comment>
<keyword evidence="2" id="KW-1185">Reference proteome</keyword>
<evidence type="ECO:0000313" key="2">
    <source>
        <dbReference type="Proteomes" id="UP001056120"/>
    </source>
</evidence>